<feature type="compositionally biased region" description="Acidic residues" evidence="1">
    <location>
        <begin position="183"/>
        <end position="195"/>
    </location>
</feature>
<feature type="region of interest" description="Disordered" evidence="1">
    <location>
        <begin position="279"/>
        <end position="333"/>
    </location>
</feature>
<sequence length="376" mass="41869">MSRFLKVIVNIILVCAILTAAALLVPPLVGVQTFVMDDMSMQTNLAAGSVTYAVPKEAQEMKNGDKVLEEASTGNYVYRITNLNVEENTCTLTAPGTSPQVTKEANISNGVSKVVFTMPFIGYVVMAMRSMEGLIIIGLAVVFVILLFILSEICKKDDDDDDDEEEMEEEDPIRRRAAKALPQEEEEEDDDDEDEGLSRKERKRRKKEAKAADKAARKEAKSKKKRSKYEDDDEEEEVSFPEEEEQQVEPMAMPVAGTEQELSVEEQLASVVRQFEREQAELAGQQSAETPEAGQPVQKEGVSAEEMQTPGDDSREELKVPPVFHQEEPSNEPVIPNYTVQELMKKAQAAGAKAEVVEDKDAGVTLVDYSDWLRKK</sequence>
<feature type="compositionally biased region" description="Basic and acidic residues" evidence="1">
    <location>
        <begin position="209"/>
        <end position="219"/>
    </location>
</feature>
<comment type="caution">
    <text evidence="3">The sequence shown here is derived from an EMBL/GenBank/DDBJ whole genome shotgun (WGS) entry which is preliminary data.</text>
</comment>
<dbReference type="EMBL" id="DVHU01000053">
    <property type="protein sequence ID" value="HIR92886.1"/>
    <property type="molecule type" value="Genomic_DNA"/>
</dbReference>
<dbReference type="Proteomes" id="UP000886841">
    <property type="component" value="Unassembled WGS sequence"/>
</dbReference>
<keyword evidence="2" id="KW-1133">Transmembrane helix</keyword>
<keyword evidence="2" id="KW-0472">Membrane</keyword>
<feature type="compositionally biased region" description="Acidic residues" evidence="1">
    <location>
        <begin position="158"/>
        <end position="171"/>
    </location>
</feature>
<feature type="transmembrane region" description="Helical" evidence="2">
    <location>
        <begin position="7"/>
        <end position="29"/>
    </location>
</feature>
<evidence type="ECO:0000313" key="3">
    <source>
        <dbReference type="EMBL" id="HIR92886.1"/>
    </source>
</evidence>
<organism evidence="3 4">
    <name type="scientific">Candidatus Egerieimonas intestinavium</name>
    <dbReference type="NCBI Taxonomy" id="2840777"/>
    <lineage>
        <taxon>Bacteria</taxon>
        <taxon>Bacillati</taxon>
        <taxon>Bacillota</taxon>
        <taxon>Clostridia</taxon>
        <taxon>Lachnospirales</taxon>
        <taxon>Lachnospiraceae</taxon>
        <taxon>Lachnospiraceae incertae sedis</taxon>
        <taxon>Candidatus Egerieimonas</taxon>
    </lineage>
</organism>
<gene>
    <name evidence="3" type="ORF">IAB98_05665</name>
</gene>
<protein>
    <submittedName>
        <fullName evidence="3">Uncharacterized protein</fullName>
    </submittedName>
</protein>
<reference evidence="3" key="1">
    <citation type="submission" date="2020-10" db="EMBL/GenBank/DDBJ databases">
        <authorList>
            <person name="Gilroy R."/>
        </authorList>
    </citation>
    <scope>NUCLEOTIDE SEQUENCE</scope>
    <source>
        <strain evidence="3">ChiSxjej1B13-7041</strain>
    </source>
</reference>
<feature type="region of interest" description="Disordered" evidence="1">
    <location>
        <begin position="157"/>
        <end position="264"/>
    </location>
</feature>
<evidence type="ECO:0000313" key="4">
    <source>
        <dbReference type="Proteomes" id="UP000886841"/>
    </source>
</evidence>
<feature type="transmembrane region" description="Helical" evidence="2">
    <location>
        <begin position="133"/>
        <end position="150"/>
    </location>
</feature>
<keyword evidence="2" id="KW-0812">Transmembrane</keyword>
<dbReference type="AlphaFoldDB" id="A0A9D1EJD9"/>
<accession>A0A9D1EJD9</accession>
<evidence type="ECO:0000256" key="1">
    <source>
        <dbReference type="SAM" id="MobiDB-lite"/>
    </source>
</evidence>
<proteinExistence type="predicted"/>
<feature type="compositionally biased region" description="Acidic residues" evidence="1">
    <location>
        <begin position="230"/>
        <end position="247"/>
    </location>
</feature>
<evidence type="ECO:0000256" key="2">
    <source>
        <dbReference type="SAM" id="Phobius"/>
    </source>
</evidence>
<reference evidence="3" key="2">
    <citation type="journal article" date="2021" name="PeerJ">
        <title>Extensive microbial diversity within the chicken gut microbiome revealed by metagenomics and culture.</title>
        <authorList>
            <person name="Gilroy R."/>
            <person name="Ravi A."/>
            <person name="Getino M."/>
            <person name="Pursley I."/>
            <person name="Horton D.L."/>
            <person name="Alikhan N.F."/>
            <person name="Baker D."/>
            <person name="Gharbi K."/>
            <person name="Hall N."/>
            <person name="Watson M."/>
            <person name="Adriaenssens E.M."/>
            <person name="Foster-Nyarko E."/>
            <person name="Jarju S."/>
            <person name="Secka A."/>
            <person name="Antonio M."/>
            <person name="Oren A."/>
            <person name="Chaudhuri R.R."/>
            <person name="La Ragione R."/>
            <person name="Hildebrand F."/>
            <person name="Pallen M.J."/>
        </authorList>
    </citation>
    <scope>NUCLEOTIDE SEQUENCE</scope>
    <source>
        <strain evidence="3">ChiSxjej1B13-7041</strain>
    </source>
</reference>
<name>A0A9D1EJD9_9FIRM</name>